<proteinExistence type="predicted"/>
<evidence type="ECO:0000313" key="2">
    <source>
        <dbReference type="EMBL" id="RDW99489.1"/>
    </source>
</evidence>
<sequence>MATIAALLAVMVAIFVGEWVSTWTKALIPSLFITSVIFIIGYWTIFPKDLVEKASFGVNFASICVPLLLVHLGTSMNLKQLARQWKAVAISLLGVCGTLLLTLTIGSFIFDLHTVLAAVPAMVGGIVSALLMSDSLNQIGLTSLATLPVYMIMFHGIFGYPITSIMLKKEARRLQTKFQSGNISQTESLEANEEEDSKKFIEKLPNDYKTGAFILARVILVALIAFAASQLIHNFINFNILCLLFGVVFCELGFLEKNALHKAGVFNWLIYGLIAYIFMQLGTSTPKGFVSYIPEIIILLVLGVIGMYLISLLLSKYLKLSKEMGFAVALTSLLGFPADYILTNDVIKDVTKDPKEVNYLTKNMLPPMLVGGFTTVSIASIIIASIFIKFI</sequence>
<dbReference type="CDD" id="cd21416">
    <property type="entry name" value="HDC_protein"/>
    <property type="match status" value="1"/>
</dbReference>
<reference evidence="3" key="1">
    <citation type="submission" date="2015-04" db="EMBL/GenBank/DDBJ databases">
        <authorList>
            <person name="Schardt J."/>
            <person name="Mueller-Herbst S."/>
            <person name="Scherer S."/>
            <person name="Huptas C."/>
        </authorList>
    </citation>
    <scope>NUCLEOTIDE SEQUENCE [LARGE SCALE GENOMIC DNA]</scope>
    <source>
        <strain evidence="3">Kiel-L1</strain>
    </source>
</reference>
<feature type="transmembrane region" description="Helical" evidence="1">
    <location>
        <begin position="235"/>
        <end position="254"/>
    </location>
</feature>
<dbReference type="EMBL" id="LARY01000003">
    <property type="protein sequence ID" value="RDW99489.1"/>
    <property type="molecule type" value="Genomic_DNA"/>
</dbReference>
<keyword evidence="1" id="KW-1133">Transmembrane helix</keyword>
<protein>
    <submittedName>
        <fullName evidence="2">Membrane protein</fullName>
    </submittedName>
</protein>
<keyword evidence="1" id="KW-0812">Transmembrane</keyword>
<feature type="transmembrane region" description="Helical" evidence="1">
    <location>
        <begin position="27"/>
        <end position="46"/>
    </location>
</feature>
<feature type="transmembrane region" description="Helical" evidence="1">
    <location>
        <begin position="266"/>
        <end position="283"/>
    </location>
</feature>
<keyword evidence="1" id="KW-0472">Membrane</keyword>
<dbReference type="AlphaFoldDB" id="A0A3D8TKW1"/>
<dbReference type="Proteomes" id="UP000257055">
    <property type="component" value="Unassembled WGS sequence"/>
</dbReference>
<feature type="transmembrane region" description="Helical" evidence="1">
    <location>
        <begin position="58"/>
        <end position="76"/>
    </location>
</feature>
<accession>A0A3D8TKW1</accession>
<feature type="transmembrane region" description="Helical" evidence="1">
    <location>
        <begin position="367"/>
        <end position="388"/>
    </location>
</feature>
<feature type="transmembrane region" description="Helical" evidence="1">
    <location>
        <begin position="208"/>
        <end position="229"/>
    </location>
</feature>
<feature type="transmembrane region" description="Helical" evidence="1">
    <location>
        <begin position="326"/>
        <end position="347"/>
    </location>
</feature>
<dbReference type="InterPro" id="IPR049576">
    <property type="entry name" value="HDC-like"/>
</dbReference>
<gene>
    <name evidence="2" type="ORF">UR08_11720</name>
</gene>
<keyword evidence="3" id="KW-1185">Reference proteome</keyword>
<comment type="caution">
    <text evidence="2">The sequence shown here is derived from an EMBL/GenBank/DDBJ whole genome shotgun (WGS) entry which is preliminary data.</text>
</comment>
<feature type="transmembrane region" description="Helical" evidence="1">
    <location>
        <begin position="289"/>
        <end position="314"/>
    </location>
</feature>
<evidence type="ECO:0000313" key="3">
    <source>
        <dbReference type="Proteomes" id="UP000257055"/>
    </source>
</evidence>
<dbReference type="RefSeq" id="WP_115753876.1">
    <property type="nucleotide sequence ID" value="NZ_LARY01000003.1"/>
</dbReference>
<evidence type="ECO:0000256" key="1">
    <source>
        <dbReference type="SAM" id="Phobius"/>
    </source>
</evidence>
<feature type="transmembrane region" description="Helical" evidence="1">
    <location>
        <begin position="88"/>
        <end position="110"/>
    </location>
</feature>
<organism evidence="2 3">
    <name type="scientific">Listeria kieliensis</name>
    <dbReference type="NCBI Taxonomy" id="1621700"/>
    <lineage>
        <taxon>Bacteria</taxon>
        <taxon>Bacillati</taxon>
        <taxon>Bacillota</taxon>
        <taxon>Bacilli</taxon>
        <taxon>Bacillales</taxon>
        <taxon>Listeriaceae</taxon>
        <taxon>Listeria</taxon>
    </lineage>
</organism>
<feature type="transmembrane region" description="Helical" evidence="1">
    <location>
        <begin position="145"/>
        <end position="167"/>
    </location>
</feature>
<name>A0A3D8TKW1_9LIST</name>